<reference evidence="1" key="1">
    <citation type="journal article" date="2021" name="Proc. Natl. Acad. Sci. U.S.A.">
        <title>A Catalog of Tens of Thousands of Viruses from Human Metagenomes Reveals Hidden Associations with Chronic Diseases.</title>
        <authorList>
            <person name="Tisza M.J."/>
            <person name="Buck C.B."/>
        </authorList>
    </citation>
    <scope>NUCLEOTIDE SEQUENCE</scope>
    <source>
        <strain evidence="1">Ct7es18</strain>
    </source>
</reference>
<sequence>MSIFDTLKAMNEQYKATQAAPDNARIPDGKYRAICKEARLIEPSETKPMLLSCSFIIMEGDYAGRMLFISQRIVAEQTAFSYLKRFIAQMQVPVDDLYQLEAALPEFTGRIITASVVTGKAGARYQNVYVDEYIGKGDITPYLKRDAQPKPFGPAAINGFQPVDIDNDDLPFN</sequence>
<evidence type="ECO:0000313" key="1">
    <source>
        <dbReference type="EMBL" id="DAD81572.1"/>
    </source>
</evidence>
<accession>A0A8S5MH95</accession>
<dbReference type="EMBL" id="BK014903">
    <property type="protein sequence ID" value="DAD81572.1"/>
    <property type="molecule type" value="Genomic_DNA"/>
</dbReference>
<name>A0A8S5MH95_9CAUD</name>
<organism evidence="1">
    <name type="scientific">Siphoviridae sp. ct7es18</name>
    <dbReference type="NCBI Taxonomy" id="2826166"/>
    <lineage>
        <taxon>Viruses</taxon>
        <taxon>Duplodnaviria</taxon>
        <taxon>Heunggongvirae</taxon>
        <taxon>Uroviricota</taxon>
        <taxon>Caudoviricetes</taxon>
    </lineage>
</organism>
<protein>
    <submittedName>
        <fullName evidence="1">Uncharacterized protein</fullName>
    </submittedName>
</protein>
<proteinExistence type="predicted"/>